<protein>
    <recommendedName>
        <fullName evidence="4">DUF378 domain-containing protein</fullName>
    </recommendedName>
</protein>
<evidence type="ECO:0000313" key="2">
    <source>
        <dbReference type="EMBL" id="KKR41081.1"/>
    </source>
</evidence>
<name>A0A0G0QUN9_9BACT</name>
<keyword evidence="1" id="KW-1133">Transmembrane helix</keyword>
<feature type="transmembrane region" description="Helical" evidence="1">
    <location>
        <begin position="32"/>
        <end position="55"/>
    </location>
</feature>
<dbReference type="PANTHER" id="PTHR37304">
    <property type="entry name" value="MEMBRANE PROTEIN-RELATED"/>
    <property type="match status" value="1"/>
</dbReference>
<accession>A0A0G0QUN9</accession>
<evidence type="ECO:0000313" key="3">
    <source>
        <dbReference type="Proteomes" id="UP000034881"/>
    </source>
</evidence>
<dbReference type="PANTHER" id="PTHR37304:SF1">
    <property type="entry name" value="MEMBRANE PROTEIN"/>
    <property type="match status" value="1"/>
</dbReference>
<sequence length="63" mass="6841">MDTKQLIAWILVIGAVNWGLVGLVNMNIVETIFGASIITKIVYIIIGLAGVYKAYMMVGGKKK</sequence>
<proteinExistence type="predicted"/>
<evidence type="ECO:0008006" key="4">
    <source>
        <dbReference type="Google" id="ProtNLM"/>
    </source>
</evidence>
<dbReference type="Pfam" id="PF04070">
    <property type="entry name" value="DUF378"/>
    <property type="match status" value="1"/>
</dbReference>
<gene>
    <name evidence="2" type="ORF">UT77_C0016G0035</name>
</gene>
<feature type="transmembrane region" description="Helical" evidence="1">
    <location>
        <begin position="7"/>
        <end position="26"/>
    </location>
</feature>
<comment type="caution">
    <text evidence="2">The sequence shown here is derived from an EMBL/GenBank/DDBJ whole genome shotgun (WGS) entry which is preliminary data.</text>
</comment>
<dbReference type="Proteomes" id="UP000034881">
    <property type="component" value="Unassembled WGS sequence"/>
</dbReference>
<keyword evidence="1" id="KW-0472">Membrane</keyword>
<reference evidence="2 3" key="1">
    <citation type="journal article" date="2015" name="Nature">
        <title>rRNA introns, odd ribosomes, and small enigmatic genomes across a large radiation of phyla.</title>
        <authorList>
            <person name="Brown C.T."/>
            <person name="Hug L.A."/>
            <person name="Thomas B.C."/>
            <person name="Sharon I."/>
            <person name="Castelle C.J."/>
            <person name="Singh A."/>
            <person name="Wilkins M.J."/>
            <person name="Williams K.H."/>
            <person name="Banfield J.F."/>
        </authorList>
    </citation>
    <scope>NUCLEOTIDE SEQUENCE [LARGE SCALE GENOMIC DNA]</scope>
</reference>
<organism evidence="2 3">
    <name type="scientific">Candidatus Daviesbacteria bacterium GW2011_GWC2_40_12</name>
    <dbReference type="NCBI Taxonomy" id="1618431"/>
    <lineage>
        <taxon>Bacteria</taxon>
        <taxon>Candidatus Daviesiibacteriota</taxon>
    </lineage>
</organism>
<dbReference type="InterPro" id="IPR007211">
    <property type="entry name" value="DUF378"/>
</dbReference>
<dbReference type="EMBL" id="LBYB01000016">
    <property type="protein sequence ID" value="KKR41081.1"/>
    <property type="molecule type" value="Genomic_DNA"/>
</dbReference>
<dbReference type="AlphaFoldDB" id="A0A0G0QUN9"/>
<keyword evidence="1" id="KW-0812">Transmembrane</keyword>
<evidence type="ECO:0000256" key="1">
    <source>
        <dbReference type="SAM" id="Phobius"/>
    </source>
</evidence>